<evidence type="ECO:0000313" key="16">
    <source>
        <dbReference type="Proteomes" id="UP000239649"/>
    </source>
</evidence>
<evidence type="ECO:0000256" key="6">
    <source>
        <dbReference type="ARBA" id="ARBA00022679"/>
    </source>
</evidence>
<evidence type="ECO:0000256" key="11">
    <source>
        <dbReference type="ARBA" id="ARBA00049348"/>
    </source>
</evidence>
<dbReference type="PANTHER" id="PTHR10815">
    <property type="entry name" value="METHYLATED-DNA--PROTEIN-CYSTEINE METHYLTRANSFERASE"/>
    <property type="match status" value="1"/>
</dbReference>
<feature type="compositionally biased region" description="Basic and acidic residues" evidence="12">
    <location>
        <begin position="52"/>
        <end position="67"/>
    </location>
</feature>
<proteinExistence type="inferred from homology"/>
<dbReference type="AlphaFoldDB" id="A0A2P6VS58"/>
<evidence type="ECO:0000256" key="2">
    <source>
        <dbReference type="ARBA" id="ARBA00008711"/>
    </source>
</evidence>
<evidence type="ECO:0000256" key="7">
    <source>
        <dbReference type="ARBA" id="ARBA00022763"/>
    </source>
</evidence>
<dbReference type="PANTHER" id="PTHR10815:SF13">
    <property type="entry name" value="METHYLATED-DNA--PROTEIN-CYSTEINE METHYLTRANSFERASE"/>
    <property type="match status" value="1"/>
</dbReference>
<accession>A0A2P6VS58</accession>
<keyword evidence="13" id="KW-0472">Membrane</keyword>
<dbReference type="Pfam" id="PF01035">
    <property type="entry name" value="DNA_binding_1"/>
    <property type="match status" value="1"/>
</dbReference>
<evidence type="ECO:0000256" key="4">
    <source>
        <dbReference type="ARBA" id="ARBA00015377"/>
    </source>
</evidence>
<protein>
    <recommendedName>
        <fullName evidence="4">Methylated-DNA--protein-cysteine methyltransferase</fullName>
        <ecNumber evidence="3">2.1.1.63</ecNumber>
    </recommendedName>
    <alternativeName>
        <fullName evidence="9">6-O-methylguanine-DNA methyltransferase</fullName>
    </alternativeName>
    <alternativeName>
        <fullName evidence="10">O-6-methylguanine-DNA-alkyltransferase</fullName>
    </alternativeName>
</protein>
<name>A0A2P6VS58_9CHLO</name>
<evidence type="ECO:0000256" key="3">
    <source>
        <dbReference type="ARBA" id="ARBA00011918"/>
    </source>
</evidence>
<evidence type="ECO:0000313" key="15">
    <source>
        <dbReference type="EMBL" id="PSC76921.1"/>
    </source>
</evidence>
<keyword evidence="13" id="KW-0812">Transmembrane</keyword>
<evidence type="ECO:0000259" key="14">
    <source>
        <dbReference type="Pfam" id="PF01035"/>
    </source>
</evidence>
<dbReference type="GO" id="GO:0003908">
    <property type="term" value="F:methylated-DNA-[protein]-cysteine S-methyltransferase activity"/>
    <property type="evidence" value="ECO:0007669"/>
    <property type="project" value="UniProtKB-EC"/>
</dbReference>
<keyword evidence="6" id="KW-0808">Transferase</keyword>
<comment type="catalytic activity">
    <reaction evidence="11">
        <text>a 6-O-methyl-2'-deoxyguanosine in DNA + L-cysteinyl-[protein] = S-methyl-L-cysteinyl-[protein] + a 2'-deoxyguanosine in DNA</text>
        <dbReference type="Rhea" id="RHEA:24000"/>
        <dbReference type="Rhea" id="RHEA-COMP:10131"/>
        <dbReference type="Rhea" id="RHEA-COMP:10132"/>
        <dbReference type="Rhea" id="RHEA-COMP:11367"/>
        <dbReference type="Rhea" id="RHEA-COMP:11368"/>
        <dbReference type="ChEBI" id="CHEBI:29950"/>
        <dbReference type="ChEBI" id="CHEBI:82612"/>
        <dbReference type="ChEBI" id="CHEBI:85445"/>
        <dbReference type="ChEBI" id="CHEBI:85448"/>
        <dbReference type="EC" id="2.1.1.63"/>
    </reaction>
</comment>
<dbReference type="GO" id="GO:0006281">
    <property type="term" value="P:DNA repair"/>
    <property type="evidence" value="ECO:0007669"/>
    <property type="project" value="UniProtKB-KW"/>
</dbReference>
<dbReference type="InterPro" id="IPR036217">
    <property type="entry name" value="MethylDNA_cys_MeTrfase_DNAb"/>
</dbReference>
<dbReference type="InterPro" id="IPR001497">
    <property type="entry name" value="MethylDNA_cys_MeTrfase_AS"/>
</dbReference>
<dbReference type="EC" id="2.1.1.63" evidence="3"/>
<dbReference type="PROSITE" id="PS00374">
    <property type="entry name" value="MGMT"/>
    <property type="match status" value="1"/>
</dbReference>
<feature type="transmembrane region" description="Helical" evidence="13">
    <location>
        <begin position="12"/>
        <end position="30"/>
    </location>
</feature>
<comment type="catalytic activity">
    <reaction evidence="1">
        <text>a 4-O-methyl-thymidine in DNA + L-cysteinyl-[protein] = a thymidine in DNA + S-methyl-L-cysteinyl-[protein]</text>
        <dbReference type="Rhea" id="RHEA:53428"/>
        <dbReference type="Rhea" id="RHEA-COMP:10131"/>
        <dbReference type="Rhea" id="RHEA-COMP:10132"/>
        <dbReference type="Rhea" id="RHEA-COMP:13555"/>
        <dbReference type="Rhea" id="RHEA-COMP:13556"/>
        <dbReference type="ChEBI" id="CHEBI:29950"/>
        <dbReference type="ChEBI" id="CHEBI:82612"/>
        <dbReference type="ChEBI" id="CHEBI:137386"/>
        <dbReference type="ChEBI" id="CHEBI:137387"/>
        <dbReference type="EC" id="2.1.1.63"/>
    </reaction>
</comment>
<reference evidence="15 16" key="1">
    <citation type="journal article" date="2018" name="Plant J.">
        <title>Genome sequences of Chlorella sorokiniana UTEX 1602 and Micractinium conductrix SAG 241.80: implications to maltose excretion by a green alga.</title>
        <authorList>
            <person name="Arriola M.B."/>
            <person name="Velmurugan N."/>
            <person name="Zhang Y."/>
            <person name="Plunkett M.H."/>
            <person name="Hondzo H."/>
            <person name="Barney B.M."/>
        </authorList>
    </citation>
    <scope>NUCLEOTIDE SEQUENCE [LARGE SCALE GENOMIC DNA]</scope>
    <source>
        <strain evidence="15 16">SAG 241.80</strain>
    </source>
</reference>
<evidence type="ECO:0000256" key="5">
    <source>
        <dbReference type="ARBA" id="ARBA00022603"/>
    </source>
</evidence>
<evidence type="ECO:0000256" key="12">
    <source>
        <dbReference type="SAM" id="MobiDB-lite"/>
    </source>
</evidence>
<evidence type="ECO:0000256" key="13">
    <source>
        <dbReference type="SAM" id="Phobius"/>
    </source>
</evidence>
<dbReference type="GO" id="GO:0032259">
    <property type="term" value="P:methylation"/>
    <property type="evidence" value="ECO:0007669"/>
    <property type="project" value="UniProtKB-KW"/>
</dbReference>
<keyword evidence="16" id="KW-1185">Reference proteome</keyword>
<dbReference type="Proteomes" id="UP000239649">
    <property type="component" value="Unassembled WGS sequence"/>
</dbReference>
<comment type="similarity">
    <text evidence="2">Belongs to the MGMT family.</text>
</comment>
<feature type="domain" description="Methylated-DNA-[protein]-cysteine S-methyltransferase DNA binding" evidence="14">
    <location>
        <begin position="128"/>
        <end position="212"/>
    </location>
</feature>
<feature type="region of interest" description="Disordered" evidence="12">
    <location>
        <begin position="52"/>
        <end position="90"/>
    </location>
</feature>
<dbReference type="InterPro" id="IPR036388">
    <property type="entry name" value="WH-like_DNA-bd_sf"/>
</dbReference>
<evidence type="ECO:0000256" key="1">
    <source>
        <dbReference type="ARBA" id="ARBA00001286"/>
    </source>
</evidence>
<dbReference type="STRING" id="554055.A0A2P6VS58"/>
<feature type="compositionally biased region" description="Low complexity" evidence="12">
    <location>
        <begin position="102"/>
        <end position="111"/>
    </location>
</feature>
<comment type="caution">
    <text evidence="15">The sequence shown here is derived from an EMBL/GenBank/DDBJ whole genome shotgun (WGS) entry which is preliminary data.</text>
</comment>
<gene>
    <name evidence="15" type="primary">g697</name>
    <name evidence="15" type="ORF">C2E20_0697</name>
</gene>
<dbReference type="NCBIfam" id="TIGR00589">
    <property type="entry name" value="ogt"/>
    <property type="match status" value="1"/>
</dbReference>
<dbReference type="SUPFAM" id="SSF46767">
    <property type="entry name" value="Methylated DNA-protein cysteine methyltransferase, C-terminal domain"/>
    <property type="match status" value="1"/>
</dbReference>
<keyword evidence="8" id="KW-0234">DNA repair</keyword>
<organism evidence="15 16">
    <name type="scientific">Micractinium conductrix</name>
    <dbReference type="NCBI Taxonomy" id="554055"/>
    <lineage>
        <taxon>Eukaryota</taxon>
        <taxon>Viridiplantae</taxon>
        <taxon>Chlorophyta</taxon>
        <taxon>core chlorophytes</taxon>
        <taxon>Trebouxiophyceae</taxon>
        <taxon>Chlorellales</taxon>
        <taxon>Chlorellaceae</taxon>
        <taxon>Chlorella clade</taxon>
        <taxon>Micractinium</taxon>
    </lineage>
</organism>
<evidence type="ECO:0000256" key="10">
    <source>
        <dbReference type="ARBA" id="ARBA00031621"/>
    </source>
</evidence>
<dbReference type="EMBL" id="LHPF02000001">
    <property type="protein sequence ID" value="PSC76921.1"/>
    <property type="molecule type" value="Genomic_DNA"/>
</dbReference>
<dbReference type="CDD" id="cd06445">
    <property type="entry name" value="ATase"/>
    <property type="match status" value="1"/>
</dbReference>
<keyword evidence="5" id="KW-0489">Methyltransferase</keyword>
<feature type="region of interest" description="Disordered" evidence="12">
    <location>
        <begin position="102"/>
        <end position="124"/>
    </location>
</feature>
<dbReference type="OrthoDB" id="1907495at2759"/>
<evidence type="ECO:0000256" key="9">
    <source>
        <dbReference type="ARBA" id="ARBA00030795"/>
    </source>
</evidence>
<evidence type="ECO:0000256" key="8">
    <source>
        <dbReference type="ARBA" id="ARBA00023204"/>
    </source>
</evidence>
<sequence length="242" mass="24990">MPSTARKPRGLLGNLLVGGGLLAFVGGTYWKTIHNVSSDDLEAELERELLEEDRRQRKADAAAEAKHMTKQRTQRAATAGQGREVARAGGVAKLRSRPAVAAAVGGSEASPGTSEASSGKPNRPPTAFESRLYAVCKCIPAGSVTTYGAMAAVLGSAPRACGQALRRNPFAPEVPCHRVIAASLELGGFSGSWGVGCANVVKKRRLLAEEGVAFDDAGKLLTAAAVMDAGRLRAAAEAAGVL</sequence>
<dbReference type="InterPro" id="IPR014048">
    <property type="entry name" value="MethylDNA_cys_MeTrfase_DNA-bd"/>
</dbReference>
<keyword evidence="13" id="KW-1133">Transmembrane helix</keyword>
<dbReference type="Gene3D" id="1.10.10.10">
    <property type="entry name" value="Winged helix-like DNA-binding domain superfamily/Winged helix DNA-binding domain"/>
    <property type="match status" value="1"/>
</dbReference>
<keyword evidence="7" id="KW-0227">DNA damage</keyword>